<keyword evidence="4" id="KW-1185">Reference proteome</keyword>
<protein>
    <submittedName>
        <fullName evidence="3">Glycosyl hydrolase family 25</fullName>
    </submittedName>
</protein>
<evidence type="ECO:0000256" key="2">
    <source>
        <dbReference type="ARBA" id="ARBA00022737"/>
    </source>
</evidence>
<dbReference type="PANTHER" id="PTHR34135">
    <property type="entry name" value="LYSOZYME"/>
    <property type="match status" value="1"/>
</dbReference>
<dbReference type="SMART" id="SM00698">
    <property type="entry name" value="MORN"/>
    <property type="match status" value="2"/>
</dbReference>
<dbReference type="PANTHER" id="PTHR34135:SF2">
    <property type="entry name" value="LYSOZYME"/>
    <property type="match status" value="1"/>
</dbReference>
<dbReference type="InterPro" id="IPR003409">
    <property type="entry name" value="MORN"/>
</dbReference>
<dbReference type="AlphaFoldDB" id="A0A415GNT6"/>
<sequence>MRMAQLPPIVKHNTTMKITKYTLALGFALLCLCGCKDIAHDGQTIQVQGATTYYGGTKQGKYDGYGVLSVGDSVVYAGEWRMGKRWGKGIGSDSTGRRIVGTWRADTLVSGTWRDSTGTYTGTLNRDGIADGHGTFVNRQELYQGEWSDGKRSGFGVAINAGKHLQLGEWKNNRFLGERIEYRADRIYGIDISRFQHEKGRKRYTINWKQMRIVNLGKLSRKRIAGTVDYPVSFCYIKSTEGTTVRNRYYRTDYAAARAHGIKCGAYHFFSTRTPGTKQAHHFLKYSKFRKGDLPPVLDVEPTCAQIRAMGGAEAMFRNVREWINVVKRATGARPILYISQSFVNRYLPLAPDLKRDYIVWIARYGEYKPDVRLAYWQLSPDGHVRGITPEVDINVFNGYRDEYEDFLQNECIK</sequence>
<reference evidence="3 4" key="1">
    <citation type="submission" date="2018-08" db="EMBL/GenBank/DDBJ databases">
        <title>A genome reference for cultivated species of the human gut microbiota.</title>
        <authorList>
            <person name="Zou Y."/>
            <person name="Xue W."/>
            <person name="Luo G."/>
        </authorList>
    </citation>
    <scope>NUCLEOTIDE SEQUENCE [LARGE SCALE GENOMIC DNA]</scope>
    <source>
        <strain evidence="3 4">AF42-9</strain>
    </source>
</reference>
<accession>A0A415GNT6</accession>
<dbReference type="GO" id="GO:0009253">
    <property type="term" value="P:peptidoglycan catabolic process"/>
    <property type="evidence" value="ECO:0007669"/>
    <property type="project" value="InterPro"/>
</dbReference>
<gene>
    <name evidence="3" type="ORF">DW060_04705</name>
</gene>
<organism evidence="3 4">
    <name type="scientific">Leyella stercorea</name>
    <dbReference type="NCBI Taxonomy" id="363265"/>
    <lineage>
        <taxon>Bacteria</taxon>
        <taxon>Pseudomonadati</taxon>
        <taxon>Bacteroidota</taxon>
        <taxon>Bacteroidia</taxon>
        <taxon>Bacteroidales</taxon>
        <taxon>Prevotellaceae</taxon>
        <taxon>Leyella</taxon>
    </lineage>
</organism>
<name>A0A415GNT6_9BACT</name>
<dbReference type="GO" id="GO:0016998">
    <property type="term" value="P:cell wall macromolecule catabolic process"/>
    <property type="evidence" value="ECO:0007669"/>
    <property type="project" value="InterPro"/>
</dbReference>
<dbReference type="SUPFAM" id="SSF82185">
    <property type="entry name" value="Histone H3 K4-specific methyltransferase SET7/9 N-terminal domain"/>
    <property type="match status" value="1"/>
</dbReference>
<dbReference type="Gene3D" id="2.20.110.10">
    <property type="entry name" value="Histone H3 K4-specific methyltransferase SET7/9 N-terminal domain"/>
    <property type="match status" value="2"/>
</dbReference>
<evidence type="ECO:0000256" key="1">
    <source>
        <dbReference type="ARBA" id="ARBA00010646"/>
    </source>
</evidence>
<dbReference type="EMBL" id="QRNO01000016">
    <property type="protein sequence ID" value="RHK51439.1"/>
    <property type="molecule type" value="Genomic_DNA"/>
</dbReference>
<evidence type="ECO:0000313" key="4">
    <source>
        <dbReference type="Proteomes" id="UP000286598"/>
    </source>
</evidence>
<comment type="caution">
    <text evidence="3">The sequence shown here is derived from an EMBL/GenBank/DDBJ whole genome shotgun (WGS) entry which is preliminary data.</text>
</comment>
<dbReference type="GO" id="GO:0003796">
    <property type="term" value="F:lysozyme activity"/>
    <property type="evidence" value="ECO:0007669"/>
    <property type="project" value="InterPro"/>
</dbReference>
<dbReference type="SUPFAM" id="SSF51445">
    <property type="entry name" value="(Trans)glycosidases"/>
    <property type="match status" value="1"/>
</dbReference>
<dbReference type="OrthoDB" id="1082528at2"/>
<evidence type="ECO:0000313" key="3">
    <source>
        <dbReference type="EMBL" id="RHK51439.1"/>
    </source>
</evidence>
<dbReference type="PROSITE" id="PS51904">
    <property type="entry name" value="GLYCOSYL_HYDROL_F25_2"/>
    <property type="match status" value="1"/>
</dbReference>
<dbReference type="Proteomes" id="UP000286598">
    <property type="component" value="Unassembled WGS sequence"/>
</dbReference>
<dbReference type="GO" id="GO:0016052">
    <property type="term" value="P:carbohydrate catabolic process"/>
    <property type="evidence" value="ECO:0007669"/>
    <property type="project" value="TreeGrafter"/>
</dbReference>
<keyword evidence="3" id="KW-0378">Hydrolase</keyword>
<proteinExistence type="inferred from homology"/>
<keyword evidence="2" id="KW-0677">Repeat</keyword>
<dbReference type="InterPro" id="IPR002053">
    <property type="entry name" value="Glyco_hydro_25"/>
</dbReference>
<comment type="similarity">
    <text evidence="1">Belongs to the glycosyl hydrolase 25 family.</text>
</comment>
<dbReference type="InterPro" id="IPR017853">
    <property type="entry name" value="GH"/>
</dbReference>
<dbReference type="Pfam" id="PF01183">
    <property type="entry name" value="Glyco_hydro_25"/>
    <property type="match status" value="1"/>
</dbReference>
<dbReference type="Gene3D" id="3.20.20.80">
    <property type="entry name" value="Glycosidases"/>
    <property type="match status" value="1"/>
</dbReference>
<dbReference type="Pfam" id="PF02493">
    <property type="entry name" value="MORN"/>
    <property type="match status" value="2"/>
</dbReference>